<reference evidence="1 2" key="1">
    <citation type="submission" date="2022-06" db="EMBL/GenBank/DDBJ databases">
        <title>Mesorhizobium sp. strain RP14 Genome sequencing and assembly.</title>
        <authorList>
            <person name="Kim I."/>
        </authorList>
    </citation>
    <scope>NUCLEOTIDE SEQUENCE [LARGE SCALE GENOMIC DNA]</scope>
    <source>
        <strain evidence="2">RP14(2022)</strain>
    </source>
</reference>
<dbReference type="EMBL" id="JAMXQS010000008">
    <property type="protein sequence ID" value="MCO6051392.1"/>
    <property type="molecule type" value="Genomic_DNA"/>
</dbReference>
<accession>A0ABT1C972</accession>
<evidence type="ECO:0000313" key="1">
    <source>
        <dbReference type="EMBL" id="MCO6051392.1"/>
    </source>
</evidence>
<evidence type="ECO:0000313" key="2">
    <source>
        <dbReference type="Proteomes" id="UP001205906"/>
    </source>
</evidence>
<dbReference type="RefSeq" id="WP_252820935.1">
    <property type="nucleotide sequence ID" value="NZ_JAMXQS010000008.1"/>
</dbReference>
<protein>
    <submittedName>
        <fullName evidence="1">Uncharacterized protein</fullName>
    </submittedName>
</protein>
<organism evidence="1 2">
    <name type="scientific">Mesorhizobium liriopis</name>
    <dbReference type="NCBI Taxonomy" id="2953882"/>
    <lineage>
        <taxon>Bacteria</taxon>
        <taxon>Pseudomonadati</taxon>
        <taxon>Pseudomonadota</taxon>
        <taxon>Alphaproteobacteria</taxon>
        <taxon>Hyphomicrobiales</taxon>
        <taxon>Phyllobacteriaceae</taxon>
        <taxon>Mesorhizobium</taxon>
    </lineage>
</organism>
<proteinExistence type="predicted"/>
<comment type="caution">
    <text evidence="1">The sequence shown here is derived from an EMBL/GenBank/DDBJ whole genome shotgun (WGS) entry which is preliminary data.</text>
</comment>
<sequence>MQTATHSDAGSACNACVFFDDHHGNGASAQAVNDAGLCRFNPPVSQPDANQRGLWPVVASDDWCGHFTAPHGRAS</sequence>
<keyword evidence="2" id="KW-1185">Reference proteome</keyword>
<dbReference type="Proteomes" id="UP001205906">
    <property type="component" value="Unassembled WGS sequence"/>
</dbReference>
<gene>
    <name evidence="1" type="ORF">NGM99_16530</name>
</gene>
<name>A0ABT1C972_9HYPH</name>